<evidence type="ECO:0000313" key="11">
    <source>
        <dbReference type="Proteomes" id="UP000054251"/>
    </source>
</evidence>
<comment type="caution">
    <text evidence="10">The sequence shown here is derived from an EMBL/GenBank/DDBJ whole genome shotgun (WGS) entry which is preliminary data.</text>
</comment>
<dbReference type="GO" id="GO:0005783">
    <property type="term" value="C:endoplasmic reticulum"/>
    <property type="evidence" value="ECO:0007669"/>
    <property type="project" value="InterPro"/>
</dbReference>
<keyword evidence="6" id="KW-0256">Endoplasmic reticulum</keyword>
<accession>A0A0V1Q4X9</accession>
<keyword evidence="11" id="KW-1185">Reference proteome</keyword>
<dbReference type="Pfam" id="PF16782">
    <property type="entry name" value="SIL1"/>
    <property type="match status" value="1"/>
</dbReference>
<feature type="chain" id="PRO_5006884626" description="Nucleotide exchange factor SIL1" evidence="9">
    <location>
        <begin position="23"/>
        <end position="426"/>
    </location>
</feature>
<dbReference type="EMBL" id="LMYN01000012">
    <property type="protein sequence ID" value="KSA03263.1"/>
    <property type="molecule type" value="Genomic_DNA"/>
</dbReference>
<dbReference type="SUPFAM" id="SSF48371">
    <property type="entry name" value="ARM repeat"/>
    <property type="match status" value="1"/>
</dbReference>
<dbReference type="OrthoDB" id="448649at2759"/>
<evidence type="ECO:0000256" key="6">
    <source>
        <dbReference type="ARBA" id="ARBA00022824"/>
    </source>
</evidence>
<comment type="subunit">
    <text evidence="2">Interacts with KAR2.</text>
</comment>
<evidence type="ECO:0000256" key="3">
    <source>
        <dbReference type="ARBA" id="ARBA00015352"/>
    </source>
</evidence>
<keyword evidence="7" id="KW-0653">Protein transport</keyword>
<keyword evidence="5 9" id="KW-0732">Signal</keyword>
<dbReference type="Proteomes" id="UP000054251">
    <property type="component" value="Unassembled WGS sequence"/>
</dbReference>
<protein>
    <recommendedName>
        <fullName evidence="3">Nucleotide exchange factor SIL1</fullName>
    </recommendedName>
</protein>
<name>A0A0V1Q4X9_9ASCO</name>
<comment type="similarity">
    <text evidence="1">Belongs to the SIL1 family.</text>
</comment>
<evidence type="ECO:0000256" key="8">
    <source>
        <dbReference type="ARBA" id="ARBA00023010"/>
    </source>
</evidence>
<dbReference type="InterPro" id="IPR011989">
    <property type="entry name" value="ARM-like"/>
</dbReference>
<evidence type="ECO:0000313" key="10">
    <source>
        <dbReference type="EMBL" id="KSA03263.1"/>
    </source>
</evidence>
<sequence>MKLLKEVLSSIVLALLINPIESLIVNTNGELICAPNNPTDCYPKIFEPTTEWQIIREGQDIPAGLHVRLNMETSAREAKILDPSEETEGSSELMVNAEHNNDNSDNVDLSNEDQANEIQQKIKEFKQAQGKSKVSTGDLNDFLSSVDEVQQYLQGGDASRLSTALDTLIELSHDLEFGVKLTQDSSVFRSLFDVSKLVQDKELQEKVYRIMGSSLRNNPDAVTNVLNNQDARFVQGLFDKLNSDASDVIKKRILGIIHALTQNSHFNAKYFNSNNENSAIDSLVAVFPSLESQSQTRLMNIFEDLKLLDGAKSNEKRAIEESTDPKSQYSHFLQQLLSNNGVTSENQFKLYFNKLSEVHSQDKSLKPSKEFMEWLSKEAELRSKGNHERDSSYTEEDKQFDQDLLRARHVVFGNPMGLRKALADEL</sequence>
<evidence type="ECO:0000256" key="1">
    <source>
        <dbReference type="ARBA" id="ARBA00010588"/>
    </source>
</evidence>
<proteinExistence type="inferred from homology"/>
<dbReference type="Gene3D" id="1.25.10.10">
    <property type="entry name" value="Leucine-rich Repeat Variant"/>
    <property type="match status" value="1"/>
</dbReference>
<dbReference type="AlphaFoldDB" id="A0A0V1Q4X9"/>
<evidence type="ECO:0000256" key="5">
    <source>
        <dbReference type="ARBA" id="ARBA00022729"/>
    </source>
</evidence>
<dbReference type="InterPro" id="IPR016024">
    <property type="entry name" value="ARM-type_fold"/>
</dbReference>
<evidence type="ECO:0000256" key="9">
    <source>
        <dbReference type="SAM" id="SignalP"/>
    </source>
</evidence>
<gene>
    <name evidence="10" type="ORF">AC631_01037</name>
</gene>
<dbReference type="GO" id="GO:0000774">
    <property type="term" value="F:adenyl-nucleotide exchange factor activity"/>
    <property type="evidence" value="ECO:0007669"/>
    <property type="project" value="InterPro"/>
</dbReference>
<dbReference type="InterPro" id="IPR031884">
    <property type="entry name" value="Sil1_fungi"/>
</dbReference>
<dbReference type="GO" id="GO:0015031">
    <property type="term" value="P:protein transport"/>
    <property type="evidence" value="ECO:0007669"/>
    <property type="project" value="UniProtKB-KW"/>
</dbReference>
<reference evidence="10 11" key="1">
    <citation type="submission" date="2015-11" db="EMBL/GenBank/DDBJ databases">
        <title>The genome of Debaryomyces fabryi.</title>
        <authorList>
            <person name="Tafer H."/>
            <person name="Lopandic K."/>
        </authorList>
    </citation>
    <scope>NUCLEOTIDE SEQUENCE [LARGE SCALE GENOMIC DNA]</scope>
    <source>
        <strain evidence="10 11">CBS 789</strain>
    </source>
</reference>
<dbReference type="GeneID" id="26838046"/>
<evidence type="ECO:0000256" key="2">
    <source>
        <dbReference type="ARBA" id="ARBA00011799"/>
    </source>
</evidence>
<dbReference type="RefSeq" id="XP_015469365.1">
    <property type="nucleotide sequence ID" value="XM_015609867.1"/>
</dbReference>
<keyword evidence="8" id="KW-0811">Translocation</keyword>
<keyword evidence="4" id="KW-0813">Transport</keyword>
<evidence type="ECO:0000256" key="7">
    <source>
        <dbReference type="ARBA" id="ARBA00022927"/>
    </source>
</evidence>
<organism evidence="10 11">
    <name type="scientific">Debaryomyces fabryi</name>
    <dbReference type="NCBI Taxonomy" id="58627"/>
    <lineage>
        <taxon>Eukaryota</taxon>
        <taxon>Fungi</taxon>
        <taxon>Dikarya</taxon>
        <taxon>Ascomycota</taxon>
        <taxon>Saccharomycotina</taxon>
        <taxon>Pichiomycetes</taxon>
        <taxon>Debaryomycetaceae</taxon>
        <taxon>Debaryomyces</taxon>
    </lineage>
</organism>
<evidence type="ECO:0000256" key="4">
    <source>
        <dbReference type="ARBA" id="ARBA00022448"/>
    </source>
</evidence>
<feature type="signal peptide" evidence="9">
    <location>
        <begin position="1"/>
        <end position="22"/>
    </location>
</feature>